<organism evidence="1 2">
    <name type="scientific">Clitoria ternatea</name>
    <name type="common">Butterfly pea</name>
    <dbReference type="NCBI Taxonomy" id="43366"/>
    <lineage>
        <taxon>Eukaryota</taxon>
        <taxon>Viridiplantae</taxon>
        <taxon>Streptophyta</taxon>
        <taxon>Embryophyta</taxon>
        <taxon>Tracheophyta</taxon>
        <taxon>Spermatophyta</taxon>
        <taxon>Magnoliopsida</taxon>
        <taxon>eudicotyledons</taxon>
        <taxon>Gunneridae</taxon>
        <taxon>Pentapetalae</taxon>
        <taxon>rosids</taxon>
        <taxon>fabids</taxon>
        <taxon>Fabales</taxon>
        <taxon>Fabaceae</taxon>
        <taxon>Papilionoideae</taxon>
        <taxon>50 kb inversion clade</taxon>
        <taxon>NPAAA clade</taxon>
        <taxon>indigoferoid/millettioid clade</taxon>
        <taxon>Phaseoleae</taxon>
        <taxon>Clitoria</taxon>
    </lineage>
</organism>
<dbReference type="AlphaFoldDB" id="A0AAN9JA64"/>
<dbReference type="Proteomes" id="UP001359559">
    <property type="component" value="Unassembled WGS sequence"/>
</dbReference>
<name>A0AAN9JA64_CLITE</name>
<evidence type="ECO:0000313" key="2">
    <source>
        <dbReference type="Proteomes" id="UP001359559"/>
    </source>
</evidence>
<gene>
    <name evidence="1" type="ORF">RJT34_18102</name>
</gene>
<accession>A0AAN9JA64</accession>
<evidence type="ECO:0000313" key="1">
    <source>
        <dbReference type="EMBL" id="KAK7295197.1"/>
    </source>
</evidence>
<dbReference type="EMBL" id="JAYKXN010000004">
    <property type="protein sequence ID" value="KAK7295197.1"/>
    <property type="molecule type" value="Genomic_DNA"/>
</dbReference>
<proteinExistence type="predicted"/>
<reference evidence="1 2" key="1">
    <citation type="submission" date="2024-01" db="EMBL/GenBank/DDBJ databases">
        <title>The genomes of 5 underutilized Papilionoideae crops provide insights into root nodulation and disease resistance.</title>
        <authorList>
            <person name="Yuan L."/>
        </authorList>
    </citation>
    <scope>NUCLEOTIDE SEQUENCE [LARGE SCALE GENOMIC DNA]</scope>
    <source>
        <strain evidence="1">LY-2023</strain>
        <tissue evidence="1">Leaf</tissue>
    </source>
</reference>
<comment type="caution">
    <text evidence="1">The sequence shown here is derived from an EMBL/GenBank/DDBJ whole genome shotgun (WGS) entry which is preliminary data.</text>
</comment>
<keyword evidence="2" id="KW-1185">Reference proteome</keyword>
<sequence>MMFRWGKLATKPTLSQFHHCLVNASDVGEGVLEASTGNEHEPSLFSSSTNHNPIVTPSLEKPKQIIEKAQENQATLFPIHASGKAVAPIER</sequence>
<protein>
    <submittedName>
        <fullName evidence="1">Uncharacterized protein</fullName>
    </submittedName>
</protein>